<feature type="transmembrane region" description="Helical" evidence="7">
    <location>
        <begin position="34"/>
        <end position="59"/>
    </location>
</feature>
<evidence type="ECO:0000256" key="7">
    <source>
        <dbReference type="SAM" id="Phobius"/>
    </source>
</evidence>
<evidence type="ECO:0000256" key="2">
    <source>
        <dbReference type="ARBA" id="ARBA00010262"/>
    </source>
</evidence>
<dbReference type="InterPro" id="IPR005022">
    <property type="entry name" value="Pox_TAP"/>
</dbReference>
<dbReference type="EMBL" id="KC951854">
    <property type="protein sequence ID" value="AGZ95373.1"/>
    <property type="molecule type" value="Genomic_DNA"/>
</dbReference>
<comment type="similarity">
    <text evidence="2">Belongs to the chordopoxvirinae VLTF-1 family.</text>
</comment>
<name>A0A075CHI2_9POXV</name>
<evidence type="ECO:0000313" key="9">
    <source>
        <dbReference type="Proteomes" id="UP000134642"/>
    </source>
</evidence>
<keyword evidence="7" id="KW-1133">Transmembrane helix</keyword>
<keyword evidence="5" id="KW-0010">Activator</keyword>
<keyword evidence="7" id="KW-0472">Membrane</keyword>
<dbReference type="Proteomes" id="UP000134642">
    <property type="component" value="Segment"/>
</dbReference>
<keyword evidence="7" id="KW-0812">Transmembrane</keyword>
<keyword evidence="6" id="KW-0804">Transcription</keyword>
<evidence type="ECO:0000256" key="4">
    <source>
        <dbReference type="ARBA" id="ARBA00023015"/>
    </source>
</evidence>
<organism evidence="8 9">
    <name type="scientific">Goatpox virus FZ</name>
    <dbReference type="NCBI Taxonomy" id="1416740"/>
    <lineage>
        <taxon>Viruses</taxon>
        <taxon>Varidnaviria</taxon>
        <taxon>Bamfordvirae</taxon>
        <taxon>Nucleocytoviricota</taxon>
        <taxon>Pokkesviricetes</taxon>
        <taxon>Chitovirales</taxon>
        <taxon>Poxviridae</taxon>
        <taxon>Chordopoxvirinae</taxon>
        <taxon>Capripoxvirus</taxon>
        <taxon>Capripoxvirus goatpox</taxon>
        <taxon>Goatpox virus</taxon>
    </lineage>
</organism>
<evidence type="ECO:0000256" key="6">
    <source>
        <dbReference type="ARBA" id="ARBA00023163"/>
    </source>
</evidence>
<protein>
    <recommendedName>
        <fullName evidence="3">Late transcription factor 1</fullName>
    </recommendedName>
</protein>
<dbReference type="Pfam" id="PF03355">
    <property type="entry name" value="Pox_TAP"/>
    <property type="match status" value="1"/>
</dbReference>
<accession>A0A075CHI2</accession>
<comment type="function">
    <text evidence="1">Associates with RNA polymerase to initiate transcription from late gene promoters.</text>
</comment>
<dbReference type="GO" id="GO:0006355">
    <property type="term" value="P:regulation of DNA-templated transcription"/>
    <property type="evidence" value="ECO:0007669"/>
    <property type="project" value="InterPro"/>
</dbReference>
<evidence type="ECO:0000313" key="8">
    <source>
        <dbReference type="EMBL" id="AGZ95373.1"/>
    </source>
</evidence>
<gene>
    <name evidence="8" type="primary">GTPV054</name>
</gene>
<reference evidence="8 9" key="1">
    <citation type="journal article" date="2014" name="Vet. Microbiol.">
        <title>Complete genome sequence analysis of goatpox virus isolated from China shows high variation.</title>
        <authorList>
            <person name="Zeng X."/>
            <person name="Chi X."/>
            <person name="Li W."/>
            <person name="Hao W."/>
            <person name="Li M."/>
            <person name="Huang X."/>
            <person name="Huang Y."/>
            <person name="Rock D.L."/>
            <person name="Luo S."/>
            <person name="Wang S."/>
        </authorList>
    </citation>
    <scope>NUCLEOTIDE SEQUENCE [LARGE SCALE GENOMIC DNA]</scope>
    <source>
        <strain evidence="8">FZ</strain>
    </source>
</reference>
<evidence type="ECO:0000256" key="5">
    <source>
        <dbReference type="ARBA" id="ARBA00023159"/>
    </source>
</evidence>
<evidence type="ECO:0000256" key="1">
    <source>
        <dbReference type="ARBA" id="ARBA00002574"/>
    </source>
</evidence>
<evidence type="ECO:0000256" key="3">
    <source>
        <dbReference type="ARBA" id="ARBA00014311"/>
    </source>
</evidence>
<keyword evidence="4" id="KW-0805">Transcription regulation</keyword>
<proteinExistence type="inferred from homology"/>
<sequence length="260" mass="30046">MSLRIKIDKLRQIVAYFSEFSEEVSINVDSNSNLMYIFAALGGSVNIWAIIPLSASVFYDGKNNQVFNIPVSKVKSCLCSFHNDAIIEIEPDIENNLIKLSSYHVVSVDCNKELMPIRTDTTISLKIDQKKSYIFNFHKYEEKCCGRTVIHLELLLGFIKCINQYQHLSILFKNDNIILRTPGNLDTFSREYSMTECSQELQKFSFKMAISSLNKLRGFKKRVNVFETRIVMDKDDNVLGMLFSDRIPSFRINIFMAFHD</sequence>